<organism evidence="1 2">
    <name type="scientific">Edwardsiella ictaluri (strain 93-146)</name>
    <dbReference type="NCBI Taxonomy" id="634503"/>
    <lineage>
        <taxon>Bacteria</taxon>
        <taxon>Pseudomonadati</taxon>
        <taxon>Pseudomonadota</taxon>
        <taxon>Gammaproteobacteria</taxon>
        <taxon>Enterobacterales</taxon>
        <taxon>Hafniaceae</taxon>
        <taxon>Edwardsiella</taxon>
    </lineage>
</organism>
<sequence length="40" mass="4729">MPLYDSVSCWIFDKYHPIYSVSILFIDGYDLHTTDTPLFD</sequence>
<reference evidence="2" key="1">
    <citation type="submission" date="2009-03" db="EMBL/GenBank/DDBJ databases">
        <title>Complete genome sequence of Edwardsiella ictaluri 93-146.</title>
        <authorList>
            <person name="Williams M.L."/>
            <person name="Gillaspy A.F."/>
            <person name="Dyer D.W."/>
            <person name="Thune R.L."/>
            <person name="Waldbieser G.C."/>
            <person name="Schuster S.C."/>
            <person name="Gipson J."/>
            <person name="Zaitshik J."/>
            <person name="Landry C."/>
            <person name="Lawrence M.L."/>
        </authorList>
    </citation>
    <scope>NUCLEOTIDE SEQUENCE [LARGE SCALE GENOMIC DNA]</scope>
    <source>
        <strain evidence="2">93-146</strain>
    </source>
</reference>
<proteinExistence type="predicted"/>
<gene>
    <name evidence="1" type="ordered locus">NT01EI_2662</name>
</gene>
<name>C5B7J4_EDWI9</name>
<evidence type="ECO:0000313" key="1">
    <source>
        <dbReference type="EMBL" id="ACR69830.1"/>
    </source>
</evidence>
<dbReference type="HOGENOM" id="CLU_3288718_0_0_6"/>
<dbReference type="EMBL" id="CP001600">
    <property type="protein sequence ID" value="ACR69830.1"/>
    <property type="molecule type" value="Genomic_DNA"/>
</dbReference>
<dbReference type="Proteomes" id="UP000001485">
    <property type="component" value="Chromosome"/>
</dbReference>
<dbReference type="KEGG" id="eic:NT01EI_2662"/>
<accession>C5B7J4</accession>
<reference evidence="1 2" key="2">
    <citation type="journal article" date="2012" name="J. Bacteriol.">
        <title>Genome Sequence of Edwardsiella ictaluri 93-146, a Strain Associated with a Natural Channel Catfish Outbreak of Enteric Septicemia of Catfish.</title>
        <authorList>
            <person name="Williams M.L."/>
            <person name="Gillaspy A.F."/>
            <person name="Dyer D.W."/>
            <person name="Thune R.L."/>
            <person name="Waldbieser G.C."/>
            <person name="Schuster S.C."/>
            <person name="Gipson J."/>
            <person name="Zaitshik J."/>
            <person name="Landry C."/>
            <person name="Banes M.M."/>
            <person name="Lawrence M.L."/>
        </authorList>
    </citation>
    <scope>NUCLEOTIDE SEQUENCE [LARGE SCALE GENOMIC DNA]</scope>
    <source>
        <strain evidence="1 2">93-146</strain>
    </source>
</reference>
<evidence type="ECO:0000313" key="2">
    <source>
        <dbReference type="Proteomes" id="UP000001485"/>
    </source>
</evidence>
<protein>
    <submittedName>
        <fullName evidence="1">Uncharacterized protein</fullName>
    </submittedName>
</protein>
<dbReference type="AlphaFoldDB" id="C5B7J4"/>